<keyword evidence="5" id="KW-1185">Reference proteome</keyword>
<dbReference type="SUPFAM" id="SSF48452">
    <property type="entry name" value="TPR-like"/>
    <property type="match status" value="1"/>
</dbReference>
<proteinExistence type="predicted"/>
<evidence type="ECO:0000256" key="2">
    <source>
        <dbReference type="SAM" id="MobiDB-lite"/>
    </source>
</evidence>
<keyword evidence="3" id="KW-0732">Signal</keyword>
<evidence type="ECO:0000313" key="5">
    <source>
        <dbReference type="Proteomes" id="UP000677126"/>
    </source>
</evidence>
<evidence type="ECO:0000256" key="3">
    <source>
        <dbReference type="SAM" id="SignalP"/>
    </source>
</evidence>
<feature type="repeat" description="TPR" evidence="1">
    <location>
        <begin position="45"/>
        <end position="78"/>
    </location>
</feature>
<gene>
    <name evidence="4" type="ORF">HT578_20975</name>
</gene>
<dbReference type="Gene3D" id="1.25.40.10">
    <property type="entry name" value="Tetratricopeptide repeat domain"/>
    <property type="match status" value="1"/>
</dbReference>
<dbReference type="EMBL" id="CP054856">
    <property type="protein sequence ID" value="QVM85849.1"/>
    <property type="molecule type" value="Genomic_DNA"/>
</dbReference>
<feature type="signal peptide" evidence="3">
    <location>
        <begin position="1"/>
        <end position="34"/>
    </location>
</feature>
<feature type="chain" id="PRO_5046405577" description="Tetratricopeptide repeat protein" evidence="3">
    <location>
        <begin position="35"/>
        <end position="186"/>
    </location>
</feature>
<dbReference type="InterPro" id="IPR011990">
    <property type="entry name" value="TPR-like_helical_dom_sf"/>
</dbReference>
<feature type="region of interest" description="Disordered" evidence="2">
    <location>
        <begin position="158"/>
        <end position="186"/>
    </location>
</feature>
<evidence type="ECO:0000313" key="4">
    <source>
        <dbReference type="EMBL" id="QVM85849.1"/>
    </source>
</evidence>
<dbReference type="PROSITE" id="PS50005">
    <property type="entry name" value="TPR"/>
    <property type="match status" value="1"/>
</dbReference>
<dbReference type="SMART" id="SM00028">
    <property type="entry name" value="TPR"/>
    <property type="match status" value="2"/>
</dbReference>
<evidence type="ECO:0008006" key="6">
    <source>
        <dbReference type="Google" id="ProtNLM"/>
    </source>
</evidence>
<sequence length="186" mass="19101">MSRKQISAKDFLMRYTPAAVALSLVAAVSSSVLHSEASATLDPRASALMEQGQASLKAGATGQAVDAFEAALAVEPGSVAVLVALAEAERAKGLTGKAIRYYRIALERDPRNLAALAGEGIALAEKGATEKANRRLARLETLCGADCAQTRDVSAAIARGPSPENAAKVVSAPEVKTTPGTQSANQ</sequence>
<dbReference type="InterPro" id="IPR019734">
    <property type="entry name" value="TPR_rpt"/>
</dbReference>
<organism evidence="4 5">
    <name type="scientific">Novosphingobium decolorationis</name>
    <dbReference type="NCBI Taxonomy" id="2698673"/>
    <lineage>
        <taxon>Bacteria</taxon>
        <taxon>Pseudomonadati</taxon>
        <taxon>Pseudomonadota</taxon>
        <taxon>Alphaproteobacteria</taxon>
        <taxon>Sphingomonadales</taxon>
        <taxon>Sphingomonadaceae</taxon>
        <taxon>Novosphingobium</taxon>
    </lineage>
</organism>
<reference evidence="4 5" key="1">
    <citation type="journal article" date="2021" name="Int. J. Syst. Evol. Microbiol.">
        <title>Novosphingobium decolorationis sp. nov., an aniline blue-decolourizing bacterium isolated from East Pacific sediment.</title>
        <authorList>
            <person name="Chen X."/>
            <person name="Dong B."/>
            <person name="Chen T."/>
            <person name="Ren N."/>
            <person name="Wang J."/>
            <person name="Xu Y."/>
            <person name="Yang J."/>
            <person name="Zhu S."/>
            <person name="Chen J."/>
        </authorList>
    </citation>
    <scope>NUCLEOTIDE SEQUENCE [LARGE SCALE GENOMIC DNA]</scope>
    <source>
        <strain evidence="4 5">502str22</strain>
    </source>
</reference>
<accession>A0ABX8EBA4</accession>
<name>A0ABX8EBA4_9SPHN</name>
<keyword evidence="1" id="KW-0802">TPR repeat</keyword>
<dbReference type="Proteomes" id="UP000677126">
    <property type="component" value="Chromosome"/>
</dbReference>
<protein>
    <recommendedName>
        <fullName evidence="6">Tetratricopeptide repeat protein</fullName>
    </recommendedName>
</protein>
<evidence type="ECO:0000256" key="1">
    <source>
        <dbReference type="PROSITE-ProRule" id="PRU00339"/>
    </source>
</evidence>